<dbReference type="FunFam" id="3.40.50.720:FF:000174">
    <property type="entry name" value="NEDD8-activating enzyme E1 regulatory subunit"/>
    <property type="match status" value="1"/>
</dbReference>
<evidence type="ECO:0000259" key="6">
    <source>
        <dbReference type="Pfam" id="PF00899"/>
    </source>
</evidence>
<organism evidence="7 8">
    <name type="scientific">Sander lucioperca</name>
    <name type="common">Pike-perch</name>
    <name type="synonym">Perca lucioperca</name>
    <dbReference type="NCBI Taxonomy" id="283035"/>
    <lineage>
        <taxon>Eukaryota</taxon>
        <taxon>Metazoa</taxon>
        <taxon>Chordata</taxon>
        <taxon>Craniata</taxon>
        <taxon>Vertebrata</taxon>
        <taxon>Euteleostomi</taxon>
        <taxon>Actinopterygii</taxon>
        <taxon>Neopterygii</taxon>
        <taxon>Teleostei</taxon>
        <taxon>Neoteleostei</taxon>
        <taxon>Acanthomorphata</taxon>
        <taxon>Eupercaria</taxon>
        <taxon>Perciformes</taxon>
        <taxon>Percoidei</taxon>
        <taxon>Percidae</taxon>
        <taxon>Luciopercinae</taxon>
        <taxon>Sander</taxon>
    </lineage>
</organism>
<dbReference type="GO" id="GO:0045116">
    <property type="term" value="P:protein neddylation"/>
    <property type="evidence" value="ECO:0007669"/>
    <property type="project" value="UniProtKB-UniRule"/>
</dbReference>
<dbReference type="SUPFAM" id="SSF69572">
    <property type="entry name" value="Activating enzymes of the ubiquitin-like proteins"/>
    <property type="match status" value="1"/>
</dbReference>
<protein>
    <recommendedName>
        <fullName evidence="3 5">NEDD8-activating enzyme E1 regulatory subunit</fullName>
    </recommendedName>
</protein>
<evidence type="ECO:0000313" key="7">
    <source>
        <dbReference type="Ensembl" id="ENSSLUP00000013801.1"/>
    </source>
</evidence>
<comment type="pathway">
    <text evidence="1 5">Protein modification; protein neddylation.</text>
</comment>
<dbReference type="Ensembl" id="ENSSLUT00000014259.1">
    <property type="protein sequence ID" value="ENSSLUP00000013801.1"/>
    <property type="gene ID" value="ENSSLUG00000006431.1"/>
</dbReference>
<gene>
    <name evidence="7" type="primary">nae1</name>
</gene>
<dbReference type="InterPro" id="IPR045886">
    <property type="entry name" value="ThiF/MoeB/HesA"/>
</dbReference>
<dbReference type="InterPro" id="IPR035985">
    <property type="entry name" value="Ubiquitin-activating_enz"/>
</dbReference>
<evidence type="ECO:0000256" key="2">
    <source>
        <dbReference type="ARBA" id="ARBA00006868"/>
    </source>
</evidence>
<proteinExistence type="inferred from homology"/>
<dbReference type="CDD" id="cd01493">
    <property type="entry name" value="APPBP1_RUB"/>
    <property type="match status" value="1"/>
</dbReference>
<dbReference type="Gene3D" id="3.40.50.720">
    <property type="entry name" value="NAD(P)-binding Rossmann-like Domain"/>
    <property type="match status" value="3"/>
</dbReference>
<reference evidence="7" key="2">
    <citation type="submission" date="2025-09" db="UniProtKB">
        <authorList>
            <consortium name="Ensembl"/>
        </authorList>
    </citation>
    <scope>IDENTIFICATION</scope>
</reference>
<dbReference type="UniPathway" id="UPA00885"/>
<dbReference type="InterPro" id="IPR000594">
    <property type="entry name" value="ThiF_NAD_FAD-bd"/>
</dbReference>
<dbReference type="PIRSF" id="PIRSF039099">
    <property type="entry name" value="APP-BP1"/>
    <property type="match status" value="1"/>
</dbReference>
<evidence type="ECO:0000256" key="4">
    <source>
        <dbReference type="ARBA" id="ARBA00022786"/>
    </source>
</evidence>
<comment type="function">
    <text evidence="5">Regulatory subunit of the dimeric UBA3-NAE1 E1 enzyme. E1 activates NEDD8 by first adenylating its C-terminal glycine residue with ATP, thereafter linking this residue to the side chain of the catalytic cysteine, yielding a NEDD8-UBA3 thioester and free AMP. E1 finally transfers NEDD8 to the catalytic cysteine of UBE2M.</text>
</comment>
<evidence type="ECO:0000256" key="1">
    <source>
        <dbReference type="ARBA" id="ARBA00005032"/>
    </source>
</evidence>
<feature type="domain" description="THIF-type NAD/FAD binding fold" evidence="6">
    <location>
        <begin position="13"/>
        <end position="83"/>
    </location>
</feature>
<dbReference type="Proteomes" id="UP000694568">
    <property type="component" value="Unplaced"/>
</dbReference>
<evidence type="ECO:0000256" key="3">
    <source>
        <dbReference type="ARBA" id="ARBA00015407"/>
    </source>
</evidence>
<evidence type="ECO:0000256" key="5">
    <source>
        <dbReference type="PIRNR" id="PIRNR039099"/>
    </source>
</evidence>
<comment type="similarity">
    <text evidence="2 5">Belongs to the ubiquitin-activating E1 family. ULA1 subfamily.</text>
</comment>
<dbReference type="GO" id="GO:0005737">
    <property type="term" value="C:cytoplasm"/>
    <property type="evidence" value="ECO:0007669"/>
    <property type="project" value="TreeGrafter"/>
</dbReference>
<dbReference type="PANTHER" id="PTHR10953">
    <property type="entry name" value="UBIQUITIN-ACTIVATING ENZYME E1"/>
    <property type="match status" value="1"/>
</dbReference>
<dbReference type="Pfam" id="PF00899">
    <property type="entry name" value="ThiF"/>
    <property type="match status" value="1"/>
</dbReference>
<dbReference type="PANTHER" id="PTHR10953:SF29">
    <property type="entry name" value="NEDD8-ACTIVATING ENZYME E1 REGULATORY SUBUNIT"/>
    <property type="match status" value="1"/>
</dbReference>
<keyword evidence="8" id="KW-1185">Reference proteome</keyword>
<dbReference type="GO" id="GO:0019781">
    <property type="term" value="F:NEDD8 activating enzyme activity"/>
    <property type="evidence" value="ECO:0007669"/>
    <property type="project" value="UniProtKB-UniRule"/>
</dbReference>
<keyword evidence="4 5" id="KW-0833">Ubl conjugation pathway</keyword>
<accession>A0A8C9XTD1</accession>
<sequence length="513" mass="58097">IMAATKASKEQKYDRQLRLWGDHGQESLENAHVCLINATATGTEILKNLVLPGIGAFTIVDGHTVSGEDVGNNFFLSNNSIGKSPDKLLDNDPEFFHRFTIVIGVQLPESTCLRLGSVLWSASVPFLVCKSYGLIGYMRLAVQEHTVIESHPDNALEDLRLYQPFAEFKNHIQSYDLDSMDKKDHSHTPWIIIVAKHLEKWLSEHNCQPPKNYKEKEAFRQFIREGILKNENGVPEDEENFEEAIKNVNTALNPTKIPSAVEDLFNCEQCNITSQSPSFWVMLQAVKEFALKEGNGSLPVRGTIPDMIADSQKFINLQNVYREKAMQDAAAVSKHVERLLQSVGKVCCSHCIANCKHLCWRLGKNAFFLRVVRCRSLAEEYSVDSVNKDEITSSMDNPDSEMVFYLMFRAVDRFYQQHSRYPGVYNYQVEDDISKLKLCVNSLLQEYSLNVNIKDDYIHEFCRYGAAEPHTVAAFLGGSAAQEAIKIISHQFVPFNNTFIYNAMSQTSATLQL</sequence>
<name>A0A8C9XTD1_SANLU</name>
<dbReference type="AlphaFoldDB" id="A0A8C9XTD1"/>
<dbReference type="InterPro" id="IPR030667">
    <property type="entry name" value="APP-BP1"/>
</dbReference>
<dbReference type="GeneTree" id="ENSGT00550000074901"/>
<evidence type="ECO:0000313" key="8">
    <source>
        <dbReference type="Proteomes" id="UP000694568"/>
    </source>
</evidence>
<reference evidence="7" key="1">
    <citation type="submission" date="2025-08" db="UniProtKB">
        <authorList>
            <consortium name="Ensembl"/>
        </authorList>
    </citation>
    <scope>IDENTIFICATION</scope>
</reference>